<dbReference type="EC" id="1.1.1.291" evidence="6"/>
<dbReference type="Proteomes" id="UP000494105">
    <property type="component" value="Unassembled WGS sequence"/>
</dbReference>
<dbReference type="Gene3D" id="3.40.50.720">
    <property type="entry name" value="NAD(P)-binding Rossmann-like Domain"/>
    <property type="match status" value="1"/>
</dbReference>
<gene>
    <name evidence="6" type="primary">Hgd_3</name>
    <name evidence="6" type="ORF">LMG1861_03993</name>
</gene>
<evidence type="ECO:0000256" key="1">
    <source>
        <dbReference type="ARBA" id="ARBA00023002"/>
    </source>
</evidence>
<dbReference type="PANTHER" id="PTHR22981">
    <property type="entry name" value="3-HYDROXYISOBUTYRATE DEHYDROGENASE-RELATED"/>
    <property type="match status" value="1"/>
</dbReference>
<evidence type="ECO:0000313" key="6">
    <source>
        <dbReference type="EMBL" id="CAB3894725.1"/>
    </source>
</evidence>
<dbReference type="SUPFAM" id="SSF51735">
    <property type="entry name" value="NAD(P)-binding Rossmann-fold domains"/>
    <property type="match status" value="1"/>
</dbReference>
<dbReference type="Gene3D" id="1.10.1040.10">
    <property type="entry name" value="N-(1-d-carboxylethyl)-l-norvaline Dehydrogenase, domain 2"/>
    <property type="match status" value="1"/>
</dbReference>
<dbReference type="GO" id="GO:0050661">
    <property type="term" value="F:NADP binding"/>
    <property type="evidence" value="ECO:0007669"/>
    <property type="project" value="InterPro"/>
</dbReference>
<proteinExistence type="predicted"/>
<keyword evidence="1 6" id="KW-0560">Oxidoreductase</keyword>
<dbReference type="Pfam" id="PF03446">
    <property type="entry name" value="NAD_binding_2"/>
    <property type="match status" value="1"/>
</dbReference>
<feature type="active site" evidence="3">
    <location>
        <position position="176"/>
    </location>
</feature>
<feature type="domain" description="3-hydroxyisobutyrate dehydrogenase-like NAD-binding" evidence="5">
    <location>
        <begin position="170"/>
        <end position="290"/>
    </location>
</feature>
<accession>A0A6S7E3C8</accession>
<evidence type="ECO:0000256" key="3">
    <source>
        <dbReference type="PIRSR" id="PIRSR000103-1"/>
    </source>
</evidence>
<evidence type="ECO:0000313" key="7">
    <source>
        <dbReference type="Proteomes" id="UP000494105"/>
    </source>
</evidence>
<dbReference type="PANTHER" id="PTHR22981:SF7">
    <property type="entry name" value="3-HYDROXYISOBUTYRATE DEHYDROGENASE, MITOCHONDRIAL"/>
    <property type="match status" value="1"/>
</dbReference>
<dbReference type="SUPFAM" id="SSF48179">
    <property type="entry name" value="6-phosphogluconate dehydrogenase C-terminal domain-like"/>
    <property type="match status" value="1"/>
</dbReference>
<dbReference type="InterPro" id="IPR013328">
    <property type="entry name" value="6PGD_dom2"/>
</dbReference>
<evidence type="ECO:0000259" key="5">
    <source>
        <dbReference type="Pfam" id="PF14833"/>
    </source>
</evidence>
<evidence type="ECO:0000259" key="4">
    <source>
        <dbReference type="Pfam" id="PF03446"/>
    </source>
</evidence>
<sequence>MSAAQERVGLIGIGSMGWPMAARLVQAGYAVTVYDAVSGQADKFAGEVGGQAAATCAALAAQSDIVFTMLPTSAIVEQVLSGEQGVLAGLKPGSVVVEMSSGVPAHTQRLAQAVAAAGSQMVDAPVSGGVPRARTGELAIMFGGPAATLDRVRPALSAMGTSITAVGDVGSAHAMKALNNLVSAGGFLIGVEAMLIGQQFGLDPNVIVDVLNASTGMNNSTQKKFKQFVLSREFNSGFGLDLMVKDLGIALGIATDTGTPTPFASLCRELWASAGKTLGKGQDHTAVARLSEQLAGVELAGKKS</sequence>
<keyword evidence="2" id="KW-0520">NAD</keyword>
<dbReference type="InterPro" id="IPR015815">
    <property type="entry name" value="HIBADH-related"/>
</dbReference>
<dbReference type="EMBL" id="CADILD010000002">
    <property type="protein sequence ID" value="CAB3894725.1"/>
    <property type="molecule type" value="Genomic_DNA"/>
</dbReference>
<dbReference type="PIRSF" id="PIRSF000103">
    <property type="entry name" value="HIBADH"/>
    <property type="match status" value="1"/>
</dbReference>
<dbReference type="Pfam" id="PF14833">
    <property type="entry name" value="NAD_binding_11"/>
    <property type="match status" value="1"/>
</dbReference>
<protein>
    <submittedName>
        <fullName evidence="6">2-(Hydroxymethyl)glutarate dehydrogenase</fullName>
        <ecNumber evidence="6">1.1.1.291</ecNumber>
    </submittedName>
</protein>
<name>A0A6S7E3C8_9BURK</name>
<evidence type="ECO:0000256" key="2">
    <source>
        <dbReference type="ARBA" id="ARBA00023027"/>
    </source>
</evidence>
<dbReference type="InterPro" id="IPR006115">
    <property type="entry name" value="6PGDH_NADP-bd"/>
</dbReference>
<organism evidence="6 7">
    <name type="scientific">Achromobacter piechaudii</name>
    <dbReference type="NCBI Taxonomy" id="72556"/>
    <lineage>
        <taxon>Bacteria</taxon>
        <taxon>Pseudomonadati</taxon>
        <taxon>Pseudomonadota</taxon>
        <taxon>Betaproteobacteria</taxon>
        <taxon>Burkholderiales</taxon>
        <taxon>Alcaligenaceae</taxon>
        <taxon>Achromobacter</taxon>
    </lineage>
</organism>
<reference evidence="6 7" key="1">
    <citation type="submission" date="2020-04" db="EMBL/GenBank/DDBJ databases">
        <authorList>
            <person name="De Canck E."/>
        </authorList>
    </citation>
    <scope>NUCLEOTIDE SEQUENCE [LARGE SCALE GENOMIC DNA]</scope>
    <source>
        <strain evidence="6 7">LMG 1861</strain>
    </source>
</reference>
<dbReference type="InterPro" id="IPR008927">
    <property type="entry name" value="6-PGluconate_DH-like_C_sf"/>
</dbReference>
<dbReference type="InterPro" id="IPR036291">
    <property type="entry name" value="NAD(P)-bd_dom_sf"/>
</dbReference>
<dbReference type="GO" id="GO:0051287">
    <property type="term" value="F:NAD binding"/>
    <property type="evidence" value="ECO:0007669"/>
    <property type="project" value="InterPro"/>
</dbReference>
<dbReference type="AlphaFoldDB" id="A0A6S7E3C8"/>
<feature type="domain" description="6-phosphogluconate dehydrogenase NADP-binding" evidence="4">
    <location>
        <begin position="7"/>
        <end position="167"/>
    </location>
</feature>
<dbReference type="GO" id="GO:0043718">
    <property type="term" value="F:2-hydroxymethylglutarate dehydrogenase activity"/>
    <property type="evidence" value="ECO:0007669"/>
    <property type="project" value="UniProtKB-EC"/>
</dbReference>
<dbReference type="RefSeq" id="WP_175129326.1">
    <property type="nucleotide sequence ID" value="NZ_CADILD010000002.1"/>
</dbReference>
<dbReference type="InterPro" id="IPR029154">
    <property type="entry name" value="HIBADH-like_NADP-bd"/>
</dbReference>